<evidence type="ECO:0000256" key="5">
    <source>
        <dbReference type="ARBA" id="ARBA00023157"/>
    </source>
</evidence>
<dbReference type="EMBL" id="CAJPVJ010003354">
    <property type="protein sequence ID" value="CAG2167447.1"/>
    <property type="molecule type" value="Genomic_DNA"/>
</dbReference>
<evidence type="ECO:0000256" key="7">
    <source>
        <dbReference type="SAM" id="MobiDB-lite"/>
    </source>
</evidence>
<evidence type="ECO:0000256" key="2">
    <source>
        <dbReference type="ARBA" id="ARBA00022692"/>
    </source>
</evidence>
<evidence type="ECO:0000256" key="6">
    <source>
        <dbReference type="PROSITE-ProRule" id="PRU00302"/>
    </source>
</evidence>
<dbReference type="PANTHER" id="PTHR13802">
    <property type="entry name" value="MUCIN 4-RELATED"/>
    <property type="match status" value="1"/>
</dbReference>
<dbReference type="InterPro" id="IPR001846">
    <property type="entry name" value="VWF_type-D"/>
</dbReference>
<dbReference type="PROSITE" id="PS51233">
    <property type="entry name" value="VWFD"/>
    <property type="match status" value="1"/>
</dbReference>
<keyword evidence="6" id="KW-0768">Sushi</keyword>
<dbReference type="InterPro" id="IPR005533">
    <property type="entry name" value="AMOP_dom"/>
</dbReference>
<name>A0A7R9LVQ8_9ACAR</name>
<dbReference type="PANTHER" id="PTHR13802:SF52">
    <property type="entry name" value="MUCIN-4"/>
    <property type="match status" value="1"/>
</dbReference>
<evidence type="ECO:0000256" key="4">
    <source>
        <dbReference type="ARBA" id="ARBA00023136"/>
    </source>
</evidence>
<reference evidence="12" key="1">
    <citation type="submission" date="2020-11" db="EMBL/GenBank/DDBJ databases">
        <authorList>
            <person name="Tran Van P."/>
        </authorList>
    </citation>
    <scope>NUCLEOTIDE SEQUENCE</scope>
</reference>
<gene>
    <name evidence="12" type="ORF">ONB1V03_LOCUS6954</name>
</gene>
<dbReference type="InterPro" id="IPR056619">
    <property type="entry name" value="C8-3_MUC4"/>
</dbReference>
<feature type="region of interest" description="Disordered" evidence="7">
    <location>
        <begin position="881"/>
        <end position="916"/>
    </location>
</feature>
<evidence type="ECO:0000259" key="9">
    <source>
        <dbReference type="PROSITE" id="PS50856"/>
    </source>
</evidence>
<dbReference type="Pfam" id="PF00094">
    <property type="entry name" value="VWD"/>
    <property type="match status" value="1"/>
</dbReference>
<dbReference type="InterPro" id="IPR000436">
    <property type="entry name" value="Sushi_SCR_CCP_dom"/>
</dbReference>
<dbReference type="OrthoDB" id="6406881at2759"/>
<comment type="caution">
    <text evidence="6">Lacks conserved residue(s) required for the propagation of feature annotation.</text>
</comment>
<keyword evidence="2 8" id="KW-0812">Transmembrane</keyword>
<feature type="compositionally biased region" description="Basic and acidic residues" evidence="7">
    <location>
        <begin position="892"/>
        <end position="902"/>
    </location>
</feature>
<dbReference type="Pfam" id="PF00084">
    <property type="entry name" value="Sushi"/>
    <property type="match status" value="1"/>
</dbReference>
<evidence type="ECO:0000313" key="13">
    <source>
        <dbReference type="Proteomes" id="UP000728032"/>
    </source>
</evidence>
<dbReference type="PROSITE" id="PS50923">
    <property type="entry name" value="SUSHI"/>
    <property type="match status" value="1"/>
</dbReference>
<feature type="transmembrane region" description="Helical" evidence="8">
    <location>
        <begin position="832"/>
        <end position="856"/>
    </location>
</feature>
<protein>
    <recommendedName>
        <fullName evidence="14">Sushi domain-containing protein</fullName>
    </recommendedName>
</protein>
<dbReference type="AlphaFoldDB" id="A0A7R9LVQ8"/>
<dbReference type="PROSITE" id="PS50856">
    <property type="entry name" value="AMOP"/>
    <property type="match status" value="1"/>
</dbReference>
<evidence type="ECO:0000256" key="1">
    <source>
        <dbReference type="ARBA" id="ARBA00004370"/>
    </source>
</evidence>
<dbReference type="SMART" id="SM00216">
    <property type="entry name" value="VWD"/>
    <property type="match status" value="1"/>
</dbReference>
<dbReference type="GO" id="GO:0016020">
    <property type="term" value="C:membrane"/>
    <property type="evidence" value="ECO:0007669"/>
    <property type="project" value="UniProtKB-SubCell"/>
</dbReference>
<dbReference type="InterPro" id="IPR014756">
    <property type="entry name" value="Ig_E-set"/>
</dbReference>
<evidence type="ECO:0008006" key="14">
    <source>
        <dbReference type="Google" id="ProtNLM"/>
    </source>
</evidence>
<dbReference type="SMART" id="SM00723">
    <property type="entry name" value="AMOP"/>
    <property type="match status" value="1"/>
</dbReference>
<dbReference type="SUPFAM" id="SSF81296">
    <property type="entry name" value="E set domains"/>
    <property type="match status" value="1"/>
</dbReference>
<dbReference type="EMBL" id="OC918179">
    <property type="protein sequence ID" value="CAD7648836.1"/>
    <property type="molecule type" value="Genomic_DNA"/>
</dbReference>
<organism evidence="12">
    <name type="scientific">Oppiella nova</name>
    <dbReference type="NCBI Taxonomy" id="334625"/>
    <lineage>
        <taxon>Eukaryota</taxon>
        <taxon>Metazoa</taxon>
        <taxon>Ecdysozoa</taxon>
        <taxon>Arthropoda</taxon>
        <taxon>Chelicerata</taxon>
        <taxon>Arachnida</taxon>
        <taxon>Acari</taxon>
        <taxon>Acariformes</taxon>
        <taxon>Sarcoptiformes</taxon>
        <taxon>Oribatida</taxon>
        <taxon>Brachypylina</taxon>
        <taxon>Oppioidea</taxon>
        <taxon>Oppiidae</taxon>
        <taxon>Oppiella</taxon>
    </lineage>
</organism>
<dbReference type="Pfam" id="PF03782">
    <property type="entry name" value="AMOP"/>
    <property type="match status" value="1"/>
</dbReference>
<feature type="domain" description="VWFD" evidence="11">
    <location>
        <begin position="478"/>
        <end position="684"/>
    </location>
</feature>
<dbReference type="Pfam" id="PF23263">
    <property type="entry name" value="C8-3_MUC4"/>
    <property type="match status" value="1"/>
</dbReference>
<dbReference type="InterPro" id="IPR013783">
    <property type="entry name" value="Ig-like_fold"/>
</dbReference>
<dbReference type="SUPFAM" id="SSF57535">
    <property type="entry name" value="Complement control module/SCR domain"/>
    <property type="match status" value="1"/>
</dbReference>
<accession>A0A7R9LVQ8</accession>
<dbReference type="Proteomes" id="UP000728032">
    <property type="component" value="Unassembled WGS sequence"/>
</dbReference>
<dbReference type="Gene3D" id="2.60.40.10">
    <property type="entry name" value="Immunoglobulins"/>
    <property type="match status" value="1"/>
</dbReference>
<keyword evidence="4 8" id="KW-0472">Membrane</keyword>
<proteinExistence type="predicted"/>
<evidence type="ECO:0000256" key="8">
    <source>
        <dbReference type="SAM" id="Phobius"/>
    </source>
</evidence>
<evidence type="ECO:0000259" key="10">
    <source>
        <dbReference type="PROSITE" id="PS50923"/>
    </source>
</evidence>
<sequence length="916" mass="104920">IGFNGGNSTQAYEYQPFSQNPRISLLPKMGLGNGIEGRFYFTIDEELEPGACVNKELDPNLPDRLPLHTSTDYILMLGGQELNFTGPCLTEESIITCRFDVLKVKGRMMTPNIGACITPAVMYEGYVDFTVTVDDKTFWYSQSPESRKEFDVWVKEQEVVEELPIERKPEDPHTLTIEWQADDLTWDDDVHVSISLWGYSEKLDVYPSLTFLADDLTWDDDVHVSISLWGYSEKLDVYPSLTFLVELQTNLENNGKYELDLNSLPQLPALDNYEFTFGFIGINITGEQWSQTLWSKPTPLGWYMRPYWIKEYGHNWSERFCRNWFNRESELDRFAITVFRCPCTMTQSERDRGRFAPDLQCNVIDKKCDTLHHGALHCVRTARPSIGGSGQTCCYDDYGELLQTADTMYGGRPSRAFVYGKHPFKQRVMVPTLSYWLYDIMPFFYCCKWAPGQENSKTCQMMNYWRTSQDCSSYQTPGVATVYGDPHILTFDRYNYTFNGKGEFVLVHTDNPVHKLDIHGRFEQMPNLNGTHLTAVAIRDNISSIVEFRLRPVAARWDFQLYLFGDKEMYYFWQPDMRSIQMKGVMLYQPAGIRNMSHIIAMFDSGAGVEIMVSPVGSLLLNVYLPNTFINNTIGLLGKYTRDMNDDLELPDGRPGPRPGSSLTIHDLHDNFANHYRLKETLTPVIGQSLFWHNPVDHSDYDDVKFEPKWDITPEDLDKHPDVNKVCSDSQACIYDYMVTGDSGYAGQTKKDEAAAELIYRELTDTVIRCPALPKPKNGRKSENRYWPGTIVRFSCDEGYRLVGYEVRRCREDGLWSWGVDPECIKDVSYKLTLGGIFIGVILPVIIIIVLFVVCWRRERKARAGYYPTPDKDYEISAVKTEEPSDSFLHSGADESHSKEGTGSDDTATPAKVAMV</sequence>
<comment type="subcellular location">
    <subcellularLocation>
        <location evidence="1">Membrane</location>
    </subcellularLocation>
</comment>
<feature type="non-terminal residue" evidence="12">
    <location>
        <position position="1"/>
    </location>
</feature>
<dbReference type="InterPro" id="IPR051495">
    <property type="entry name" value="Epithelial_Barrier/Signaling"/>
</dbReference>
<dbReference type="InterPro" id="IPR035976">
    <property type="entry name" value="Sushi/SCR/CCP_sf"/>
</dbReference>
<feature type="domain" description="AMOP" evidence="9">
    <location>
        <begin position="313"/>
        <end position="466"/>
    </location>
</feature>
<feature type="domain" description="Sushi" evidence="10">
    <location>
        <begin position="768"/>
        <end position="826"/>
    </location>
</feature>
<evidence type="ECO:0000256" key="3">
    <source>
        <dbReference type="ARBA" id="ARBA00022989"/>
    </source>
</evidence>
<keyword evidence="5" id="KW-1015">Disulfide bond</keyword>
<dbReference type="SMART" id="SM00032">
    <property type="entry name" value="CCP"/>
    <property type="match status" value="1"/>
</dbReference>
<keyword evidence="3 8" id="KW-1133">Transmembrane helix</keyword>
<keyword evidence="13" id="KW-1185">Reference proteome</keyword>
<dbReference type="CDD" id="cd00033">
    <property type="entry name" value="CCP"/>
    <property type="match status" value="1"/>
</dbReference>
<evidence type="ECO:0000259" key="11">
    <source>
        <dbReference type="PROSITE" id="PS51233"/>
    </source>
</evidence>
<dbReference type="Gene3D" id="2.10.70.10">
    <property type="entry name" value="Complement Module, domain 1"/>
    <property type="match status" value="1"/>
</dbReference>
<evidence type="ECO:0000313" key="12">
    <source>
        <dbReference type="EMBL" id="CAD7648836.1"/>
    </source>
</evidence>